<organism evidence="10 11">
    <name type="scientific">Actinoplanes derwentensis</name>
    <dbReference type="NCBI Taxonomy" id="113562"/>
    <lineage>
        <taxon>Bacteria</taxon>
        <taxon>Bacillati</taxon>
        <taxon>Actinomycetota</taxon>
        <taxon>Actinomycetes</taxon>
        <taxon>Micromonosporales</taxon>
        <taxon>Micromonosporaceae</taxon>
        <taxon>Actinoplanes</taxon>
    </lineage>
</organism>
<evidence type="ECO:0000256" key="1">
    <source>
        <dbReference type="ARBA" id="ARBA00001971"/>
    </source>
</evidence>
<protein>
    <submittedName>
        <fullName evidence="10">Fatty-acid peroxygenase</fullName>
    </submittedName>
</protein>
<feature type="region of interest" description="Disordered" evidence="9">
    <location>
        <begin position="400"/>
        <end position="437"/>
    </location>
</feature>
<feature type="compositionally biased region" description="Polar residues" evidence="9">
    <location>
        <begin position="426"/>
        <end position="437"/>
    </location>
</feature>
<keyword evidence="5" id="KW-0560">Oxidoreductase</keyword>
<evidence type="ECO:0000313" key="10">
    <source>
        <dbReference type="EMBL" id="SDT68858.1"/>
    </source>
</evidence>
<dbReference type="InterPro" id="IPR002401">
    <property type="entry name" value="Cyt_P450_E_grp-I"/>
</dbReference>
<evidence type="ECO:0000256" key="2">
    <source>
        <dbReference type="ARBA" id="ARBA00010617"/>
    </source>
</evidence>
<evidence type="ECO:0000256" key="5">
    <source>
        <dbReference type="ARBA" id="ARBA00023002"/>
    </source>
</evidence>
<keyword evidence="11" id="KW-1185">Reference proteome</keyword>
<evidence type="ECO:0000256" key="9">
    <source>
        <dbReference type="SAM" id="MobiDB-lite"/>
    </source>
</evidence>
<dbReference type="GO" id="GO:0016125">
    <property type="term" value="P:sterol metabolic process"/>
    <property type="evidence" value="ECO:0007669"/>
    <property type="project" value="TreeGrafter"/>
</dbReference>
<keyword evidence="7" id="KW-0503">Monooxygenase</keyword>
<dbReference type="OrthoDB" id="9764248at2"/>
<evidence type="ECO:0000256" key="4">
    <source>
        <dbReference type="ARBA" id="ARBA00022723"/>
    </source>
</evidence>
<comment type="similarity">
    <text evidence="2">Belongs to the cytochrome P450 family.</text>
</comment>
<evidence type="ECO:0000313" key="11">
    <source>
        <dbReference type="Proteomes" id="UP000198688"/>
    </source>
</evidence>
<dbReference type="PANTHER" id="PTHR24286">
    <property type="entry name" value="CYTOCHROME P450 26"/>
    <property type="match status" value="1"/>
</dbReference>
<dbReference type="PRINTS" id="PR00463">
    <property type="entry name" value="EP450I"/>
</dbReference>
<dbReference type="Gene3D" id="1.10.630.10">
    <property type="entry name" value="Cytochrome P450"/>
    <property type="match status" value="1"/>
</dbReference>
<dbReference type="GO" id="GO:0020037">
    <property type="term" value="F:heme binding"/>
    <property type="evidence" value="ECO:0007669"/>
    <property type="project" value="InterPro"/>
</dbReference>
<dbReference type="InterPro" id="IPR036396">
    <property type="entry name" value="Cyt_P450_sf"/>
</dbReference>
<dbReference type="InterPro" id="IPR001128">
    <property type="entry name" value="Cyt_P450"/>
</dbReference>
<dbReference type="PANTHER" id="PTHR24286:SF24">
    <property type="entry name" value="LANOSTEROL 14-ALPHA DEMETHYLASE"/>
    <property type="match status" value="1"/>
</dbReference>
<reference evidence="10 11" key="1">
    <citation type="submission" date="2016-10" db="EMBL/GenBank/DDBJ databases">
        <authorList>
            <person name="de Groot N.N."/>
        </authorList>
    </citation>
    <scope>NUCLEOTIDE SEQUENCE [LARGE SCALE GENOMIC DNA]</scope>
    <source>
        <strain evidence="10 11">DSM 43941</strain>
    </source>
</reference>
<dbReference type="GO" id="GO:0005506">
    <property type="term" value="F:iron ion binding"/>
    <property type="evidence" value="ECO:0007669"/>
    <property type="project" value="InterPro"/>
</dbReference>
<name>A0A1H2CEF4_9ACTN</name>
<accession>A0A1H2CEF4</accession>
<keyword evidence="3 8" id="KW-0349">Heme</keyword>
<dbReference type="SUPFAM" id="SSF48264">
    <property type="entry name" value="Cytochrome P450"/>
    <property type="match status" value="1"/>
</dbReference>
<dbReference type="CDD" id="cd11067">
    <property type="entry name" value="CYP152"/>
    <property type="match status" value="1"/>
</dbReference>
<keyword evidence="6 8" id="KW-0408">Iron</keyword>
<evidence type="ECO:0000256" key="3">
    <source>
        <dbReference type="ARBA" id="ARBA00022617"/>
    </source>
</evidence>
<gene>
    <name evidence="10" type="ORF">SAMN04489716_5685</name>
</gene>
<sequence>MADLDQTLAVTLKGYAWLPDLRRRSGGCPVRTRVLGRPAVGICGPEAARFFYTPGHLDRSSALPGLVVRTLFGRGAVHTLDGSAHRHRKTLFTALLLDGDGAARLAELAGREFDVAAARWRGGPPVRLLDESARMIAAAVARWVGVPEDDREIDALARDCLAMVDGFATVGPRTARALLARETQERRLSKIIASVRSQPVTKSPLSIVAHHRDDGELLDPRTAAVELLNIVRPAIAVAWFVAFAGHAMDMWPRHQSRLRAGDDEYTKAFAHEVRRFYPFVPFLGGQATRDLFFQGEPIPAGTLVLLDVYGQNHDPELWPDPYTFDPRRFLGRESGEFDLIPQGGGDPRTGHRCPGEQVTVALLGTLARRLAELDHYLPPQETAIDLSRIPARPRDRITLIVPEHRPVSSFQRGEPGFDSHPDSPHLSASRSPVSDGS</sequence>
<proteinExistence type="inferred from homology"/>
<dbReference type="GO" id="GO:0016705">
    <property type="term" value="F:oxidoreductase activity, acting on paired donors, with incorporation or reduction of molecular oxygen"/>
    <property type="evidence" value="ECO:0007669"/>
    <property type="project" value="InterPro"/>
</dbReference>
<evidence type="ECO:0000256" key="8">
    <source>
        <dbReference type="PIRSR" id="PIRSR602401-1"/>
    </source>
</evidence>
<dbReference type="Pfam" id="PF00067">
    <property type="entry name" value="p450"/>
    <property type="match status" value="1"/>
</dbReference>
<dbReference type="Proteomes" id="UP000198688">
    <property type="component" value="Chromosome I"/>
</dbReference>
<evidence type="ECO:0000256" key="7">
    <source>
        <dbReference type="ARBA" id="ARBA00023033"/>
    </source>
</evidence>
<dbReference type="AlphaFoldDB" id="A0A1H2CEF4"/>
<dbReference type="GO" id="GO:0004497">
    <property type="term" value="F:monooxygenase activity"/>
    <property type="evidence" value="ECO:0007669"/>
    <property type="project" value="UniProtKB-KW"/>
</dbReference>
<comment type="cofactor">
    <cofactor evidence="1 8">
        <name>heme</name>
        <dbReference type="ChEBI" id="CHEBI:30413"/>
    </cofactor>
</comment>
<dbReference type="STRING" id="113562.SAMN04489716_5685"/>
<dbReference type="EMBL" id="LT629758">
    <property type="protein sequence ID" value="SDT68858.1"/>
    <property type="molecule type" value="Genomic_DNA"/>
</dbReference>
<evidence type="ECO:0000256" key="6">
    <source>
        <dbReference type="ARBA" id="ARBA00023004"/>
    </source>
</evidence>
<keyword evidence="4 8" id="KW-0479">Metal-binding</keyword>
<feature type="binding site" description="axial binding residue" evidence="8">
    <location>
        <position position="353"/>
    </location>
    <ligand>
        <name>heme</name>
        <dbReference type="ChEBI" id="CHEBI:30413"/>
    </ligand>
    <ligandPart>
        <name>Fe</name>
        <dbReference type="ChEBI" id="CHEBI:18248"/>
    </ligandPart>
</feature>